<gene>
    <name evidence="2" type="ORF">TRITD_5Bv1G008920</name>
</gene>
<accession>A0A9R1AG88</accession>
<feature type="domain" description="DUF6598" evidence="1">
    <location>
        <begin position="24"/>
        <end position="105"/>
    </location>
</feature>
<dbReference type="OMA" id="QGSFIGM"/>
<dbReference type="InterPro" id="IPR046533">
    <property type="entry name" value="DUF6598"/>
</dbReference>
<evidence type="ECO:0000313" key="2">
    <source>
        <dbReference type="EMBL" id="VAI26785.1"/>
    </source>
</evidence>
<dbReference type="Proteomes" id="UP000324705">
    <property type="component" value="Chromosome 5B"/>
</dbReference>
<dbReference type="PANTHER" id="PTHR33065">
    <property type="entry name" value="OS07G0486400 PROTEIN"/>
    <property type="match status" value="1"/>
</dbReference>
<dbReference type="Pfam" id="PF20241">
    <property type="entry name" value="DUF6598"/>
    <property type="match status" value="1"/>
</dbReference>
<dbReference type="EMBL" id="LT934120">
    <property type="protein sequence ID" value="VAI26785.1"/>
    <property type="molecule type" value="Genomic_DNA"/>
</dbReference>
<dbReference type="AlphaFoldDB" id="A0A9R1AG88"/>
<sequence>MMSSQPMNCSPNREKCDIHYATHMMQIFSLKLAKTSTNVGLVQLYGYIAVRDDHDSLLNYVVDRSRDDPIIVDQGSFIGMTGPKRYIAMLTPVLVEFDTRIKKGDQ</sequence>
<evidence type="ECO:0000313" key="3">
    <source>
        <dbReference type="Proteomes" id="UP000324705"/>
    </source>
</evidence>
<keyword evidence="3" id="KW-1185">Reference proteome</keyword>
<name>A0A9R1AG88_TRITD</name>
<dbReference type="Gramene" id="TRITD5Bv1G008920.1">
    <property type="protein sequence ID" value="TRITD5Bv1G008920.1"/>
    <property type="gene ID" value="TRITD5Bv1G008920"/>
</dbReference>
<protein>
    <recommendedName>
        <fullName evidence="1">DUF6598 domain-containing protein</fullName>
    </recommendedName>
</protein>
<evidence type="ECO:0000259" key="1">
    <source>
        <dbReference type="Pfam" id="PF20241"/>
    </source>
</evidence>
<reference evidence="2 3" key="1">
    <citation type="submission" date="2017-09" db="EMBL/GenBank/DDBJ databases">
        <authorList>
            <consortium name="International Durum Wheat Genome Sequencing Consortium (IDWGSC)"/>
            <person name="Milanesi L."/>
        </authorList>
    </citation>
    <scope>NUCLEOTIDE SEQUENCE [LARGE SCALE GENOMIC DNA]</scope>
    <source>
        <strain evidence="3">cv. Svevo</strain>
    </source>
</reference>
<organism evidence="2 3">
    <name type="scientific">Triticum turgidum subsp. durum</name>
    <name type="common">Durum wheat</name>
    <name type="synonym">Triticum durum</name>
    <dbReference type="NCBI Taxonomy" id="4567"/>
    <lineage>
        <taxon>Eukaryota</taxon>
        <taxon>Viridiplantae</taxon>
        <taxon>Streptophyta</taxon>
        <taxon>Embryophyta</taxon>
        <taxon>Tracheophyta</taxon>
        <taxon>Spermatophyta</taxon>
        <taxon>Magnoliopsida</taxon>
        <taxon>Liliopsida</taxon>
        <taxon>Poales</taxon>
        <taxon>Poaceae</taxon>
        <taxon>BOP clade</taxon>
        <taxon>Pooideae</taxon>
        <taxon>Triticodae</taxon>
        <taxon>Triticeae</taxon>
        <taxon>Triticinae</taxon>
        <taxon>Triticum</taxon>
    </lineage>
</organism>
<dbReference type="PANTHER" id="PTHR33065:SF97">
    <property type="entry name" value="DUF6598 DOMAIN-CONTAINING PROTEIN"/>
    <property type="match status" value="1"/>
</dbReference>
<proteinExistence type="predicted"/>